<reference evidence="1" key="1">
    <citation type="journal article" date="2009" name="PLoS Genet.">
        <title>Sequencing, mapping, and analysis of 27,455 maize full-length cDNAs.</title>
        <authorList>
            <person name="Soderlund C."/>
            <person name="Descour A."/>
            <person name="Kudrna D."/>
            <person name="Bomhoff M."/>
            <person name="Boyd L."/>
            <person name="Currie J."/>
            <person name="Angelova A."/>
            <person name="Collura K."/>
            <person name="Wissotski M."/>
            <person name="Ashley E."/>
            <person name="Morrow D."/>
            <person name="Fernandes J."/>
            <person name="Walbot V."/>
            <person name="Yu Y."/>
        </authorList>
    </citation>
    <scope>NUCLEOTIDE SEQUENCE</scope>
    <source>
        <strain evidence="1">B73</strain>
    </source>
</reference>
<name>C0PN44_MAIZE</name>
<evidence type="ECO:0000313" key="1">
    <source>
        <dbReference type="EMBL" id="ACN36610.1"/>
    </source>
</evidence>
<protein>
    <submittedName>
        <fullName evidence="1">Uncharacterized protein</fullName>
    </submittedName>
</protein>
<dbReference type="EMBL" id="BT069713">
    <property type="protein sequence ID" value="ACN36610.1"/>
    <property type="molecule type" value="mRNA"/>
</dbReference>
<sequence>MPPQQPASLRMARQDTPSRRLLITWRAVDSMTLLEPQTWLAGSNIVLNICTFRMHPWLSEEIV</sequence>
<proteinExistence type="evidence at transcript level"/>
<dbReference type="AlphaFoldDB" id="C0PN44"/>
<organism evidence="1">
    <name type="scientific">Zea mays</name>
    <name type="common">Maize</name>
    <dbReference type="NCBI Taxonomy" id="4577"/>
    <lineage>
        <taxon>Eukaryota</taxon>
        <taxon>Viridiplantae</taxon>
        <taxon>Streptophyta</taxon>
        <taxon>Embryophyta</taxon>
        <taxon>Tracheophyta</taxon>
        <taxon>Spermatophyta</taxon>
        <taxon>Magnoliopsida</taxon>
        <taxon>Liliopsida</taxon>
        <taxon>Poales</taxon>
        <taxon>Poaceae</taxon>
        <taxon>PACMAD clade</taxon>
        <taxon>Panicoideae</taxon>
        <taxon>Andropogonodae</taxon>
        <taxon>Andropogoneae</taxon>
        <taxon>Tripsacinae</taxon>
        <taxon>Zea</taxon>
    </lineage>
</organism>
<accession>C0PN44</accession>